<protein>
    <submittedName>
        <fullName evidence="2">Uncharacterized protein</fullName>
    </submittedName>
</protein>
<evidence type="ECO:0000256" key="1">
    <source>
        <dbReference type="SAM" id="MobiDB-lite"/>
    </source>
</evidence>
<gene>
    <name evidence="2" type="ORF">FA15DRAFT_672949</name>
</gene>
<feature type="region of interest" description="Disordered" evidence="1">
    <location>
        <begin position="42"/>
        <end position="170"/>
    </location>
</feature>
<dbReference type="EMBL" id="ML210281">
    <property type="protein sequence ID" value="TFK20997.1"/>
    <property type="molecule type" value="Genomic_DNA"/>
</dbReference>
<accession>A0A5C3KLX9</accession>
<evidence type="ECO:0000313" key="2">
    <source>
        <dbReference type="EMBL" id="TFK20997.1"/>
    </source>
</evidence>
<keyword evidence="3" id="KW-1185">Reference proteome</keyword>
<feature type="compositionally biased region" description="Polar residues" evidence="1">
    <location>
        <begin position="52"/>
        <end position="69"/>
    </location>
</feature>
<feature type="compositionally biased region" description="Basic and acidic residues" evidence="1">
    <location>
        <begin position="106"/>
        <end position="115"/>
    </location>
</feature>
<evidence type="ECO:0000313" key="3">
    <source>
        <dbReference type="Proteomes" id="UP000307440"/>
    </source>
</evidence>
<reference evidence="2 3" key="1">
    <citation type="journal article" date="2019" name="Nat. Ecol. Evol.">
        <title>Megaphylogeny resolves global patterns of mushroom evolution.</title>
        <authorList>
            <person name="Varga T."/>
            <person name="Krizsan K."/>
            <person name="Foldi C."/>
            <person name="Dima B."/>
            <person name="Sanchez-Garcia M."/>
            <person name="Sanchez-Ramirez S."/>
            <person name="Szollosi G.J."/>
            <person name="Szarkandi J.G."/>
            <person name="Papp V."/>
            <person name="Albert L."/>
            <person name="Andreopoulos W."/>
            <person name="Angelini C."/>
            <person name="Antonin V."/>
            <person name="Barry K.W."/>
            <person name="Bougher N.L."/>
            <person name="Buchanan P."/>
            <person name="Buyck B."/>
            <person name="Bense V."/>
            <person name="Catcheside P."/>
            <person name="Chovatia M."/>
            <person name="Cooper J."/>
            <person name="Damon W."/>
            <person name="Desjardin D."/>
            <person name="Finy P."/>
            <person name="Geml J."/>
            <person name="Haridas S."/>
            <person name="Hughes K."/>
            <person name="Justo A."/>
            <person name="Karasinski D."/>
            <person name="Kautmanova I."/>
            <person name="Kiss B."/>
            <person name="Kocsube S."/>
            <person name="Kotiranta H."/>
            <person name="LaButti K.M."/>
            <person name="Lechner B.E."/>
            <person name="Liimatainen K."/>
            <person name="Lipzen A."/>
            <person name="Lukacs Z."/>
            <person name="Mihaltcheva S."/>
            <person name="Morgado L.N."/>
            <person name="Niskanen T."/>
            <person name="Noordeloos M.E."/>
            <person name="Ohm R.A."/>
            <person name="Ortiz-Santana B."/>
            <person name="Ovrebo C."/>
            <person name="Racz N."/>
            <person name="Riley R."/>
            <person name="Savchenko A."/>
            <person name="Shiryaev A."/>
            <person name="Soop K."/>
            <person name="Spirin V."/>
            <person name="Szebenyi C."/>
            <person name="Tomsovsky M."/>
            <person name="Tulloss R.E."/>
            <person name="Uehling J."/>
            <person name="Grigoriev I.V."/>
            <person name="Vagvolgyi C."/>
            <person name="Papp T."/>
            <person name="Martin F.M."/>
            <person name="Miettinen O."/>
            <person name="Hibbett D.S."/>
            <person name="Nagy L.G."/>
        </authorList>
    </citation>
    <scope>NUCLEOTIDE SEQUENCE [LARGE SCALE GENOMIC DNA]</scope>
    <source>
        <strain evidence="2 3">CBS 121175</strain>
    </source>
</reference>
<proteinExistence type="predicted"/>
<sequence length="170" mass="18324">MSILAGATDVYIENSHFQCVTGSVHNNINQNFDSNGRLVSSSFHTRTVDPNPRSTTYQHRPSSPSTGHRSSLHPDKVQPDQGPATNEPGSGPRPAEGETVIPGNDRCSKDGKVMDDSDPVTGDTSKGRESGHDVTVSSKGSRRPRSDLENLRCSKSYSCGSSHLYNTPEL</sequence>
<dbReference type="Proteomes" id="UP000307440">
    <property type="component" value="Unassembled WGS sequence"/>
</dbReference>
<name>A0A5C3KLX9_COPMA</name>
<dbReference type="AlphaFoldDB" id="A0A5C3KLX9"/>
<organism evidence="2 3">
    <name type="scientific">Coprinopsis marcescibilis</name>
    <name type="common">Agaric fungus</name>
    <name type="synonym">Psathyrella marcescibilis</name>
    <dbReference type="NCBI Taxonomy" id="230819"/>
    <lineage>
        <taxon>Eukaryota</taxon>
        <taxon>Fungi</taxon>
        <taxon>Dikarya</taxon>
        <taxon>Basidiomycota</taxon>
        <taxon>Agaricomycotina</taxon>
        <taxon>Agaricomycetes</taxon>
        <taxon>Agaricomycetidae</taxon>
        <taxon>Agaricales</taxon>
        <taxon>Agaricineae</taxon>
        <taxon>Psathyrellaceae</taxon>
        <taxon>Coprinopsis</taxon>
    </lineage>
</organism>
<feature type="compositionally biased region" description="Polar residues" evidence="1">
    <location>
        <begin position="153"/>
        <end position="170"/>
    </location>
</feature>